<dbReference type="Proteomes" id="UP000663862">
    <property type="component" value="Unassembled WGS sequence"/>
</dbReference>
<evidence type="ECO:0000313" key="5">
    <source>
        <dbReference type="EMBL" id="CAF3381170.1"/>
    </source>
</evidence>
<evidence type="ECO:0000256" key="2">
    <source>
        <dbReference type="ARBA" id="ARBA00022803"/>
    </source>
</evidence>
<protein>
    <recommendedName>
        <fullName evidence="12">Kinesin light chain</fullName>
    </recommendedName>
</protein>
<evidence type="ECO:0000256" key="3">
    <source>
        <dbReference type="PROSITE-ProRule" id="PRU00339"/>
    </source>
</evidence>
<feature type="repeat" description="TPR" evidence="3">
    <location>
        <begin position="94"/>
        <end position="127"/>
    </location>
</feature>
<accession>A0A821E704</accession>
<evidence type="ECO:0000313" key="4">
    <source>
        <dbReference type="EMBL" id="CAF3027706.1"/>
    </source>
</evidence>
<evidence type="ECO:0000313" key="6">
    <source>
        <dbReference type="EMBL" id="CAF3462960.1"/>
    </source>
</evidence>
<comment type="caution">
    <text evidence="9">The sequence shown here is derived from an EMBL/GenBank/DDBJ whole genome shotgun (WGS) entry which is preliminary data.</text>
</comment>
<dbReference type="EMBL" id="CAJOBP010002101">
    <property type="protein sequence ID" value="CAF4334334.1"/>
    <property type="molecule type" value="Genomic_DNA"/>
</dbReference>
<dbReference type="InterPro" id="IPR011990">
    <property type="entry name" value="TPR-like_helical_dom_sf"/>
</dbReference>
<dbReference type="Gene3D" id="1.25.40.10">
    <property type="entry name" value="Tetratricopeptide repeat domain"/>
    <property type="match status" value="1"/>
</dbReference>
<evidence type="ECO:0000313" key="8">
    <source>
        <dbReference type="EMBL" id="CAF4334334.1"/>
    </source>
</evidence>
<dbReference type="EMBL" id="CAJNXB010000126">
    <property type="protein sequence ID" value="CAF3027706.1"/>
    <property type="molecule type" value="Genomic_DNA"/>
</dbReference>
<dbReference type="Proteomes" id="UP000663825">
    <property type="component" value="Unassembled WGS sequence"/>
</dbReference>
<keyword evidence="2 3" id="KW-0802">TPR repeat</keyword>
<dbReference type="PROSITE" id="PS50005">
    <property type="entry name" value="TPR"/>
    <property type="match status" value="1"/>
</dbReference>
<evidence type="ECO:0000313" key="9">
    <source>
        <dbReference type="EMBL" id="CAF4632356.1"/>
    </source>
</evidence>
<dbReference type="PANTHER" id="PTHR45641:SF19">
    <property type="entry name" value="NEPHROCYSTIN-3"/>
    <property type="match status" value="1"/>
</dbReference>
<dbReference type="InterPro" id="IPR019734">
    <property type="entry name" value="TPR_rpt"/>
</dbReference>
<dbReference type="Proteomes" id="UP000663873">
    <property type="component" value="Unassembled WGS sequence"/>
</dbReference>
<evidence type="ECO:0000256" key="1">
    <source>
        <dbReference type="ARBA" id="ARBA00022737"/>
    </source>
</evidence>
<dbReference type="SUPFAM" id="SSF48452">
    <property type="entry name" value="TPR-like"/>
    <property type="match status" value="2"/>
</dbReference>
<dbReference type="Proteomes" id="UP000663848">
    <property type="component" value="Unassembled WGS sequence"/>
</dbReference>
<dbReference type="SMART" id="SM00028">
    <property type="entry name" value="TPR"/>
    <property type="match status" value="3"/>
</dbReference>
<dbReference type="EMBL" id="CAJNYT010000881">
    <property type="protein sequence ID" value="CAF3381170.1"/>
    <property type="molecule type" value="Genomic_DNA"/>
</dbReference>
<dbReference type="Proteomes" id="UP000663869">
    <property type="component" value="Unassembled WGS sequence"/>
</dbReference>
<evidence type="ECO:0000313" key="10">
    <source>
        <dbReference type="Proteomes" id="UP000663848"/>
    </source>
</evidence>
<dbReference type="EMBL" id="CAJNYU010001727">
    <property type="protein sequence ID" value="CAF3462960.1"/>
    <property type="molecule type" value="Genomic_DNA"/>
</dbReference>
<organism evidence="9 10">
    <name type="scientific">Rotaria socialis</name>
    <dbReference type="NCBI Taxonomy" id="392032"/>
    <lineage>
        <taxon>Eukaryota</taxon>
        <taxon>Metazoa</taxon>
        <taxon>Spiralia</taxon>
        <taxon>Gnathifera</taxon>
        <taxon>Rotifera</taxon>
        <taxon>Eurotatoria</taxon>
        <taxon>Bdelloidea</taxon>
        <taxon>Philodinida</taxon>
        <taxon>Philodinidae</taxon>
        <taxon>Rotaria</taxon>
    </lineage>
</organism>
<keyword evidence="1" id="KW-0677">Repeat</keyword>
<gene>
    <name evidence="6" type="ORF">FME351_LOCUS14241</name>
    <name evidence="5" type="ORF">GRG538_LOCUS8213</name>
    <name evidence="9" type="ORF">QYT958_LOCUS13572</name>
    <name evidence="4" type="ORF">TIS948_LOCUS2798</name>
    <name evidence="7" type="ORF">TSG867_LOCUS5616</name>
    <name evidence="8" type="ORF">UJA718_LOCUS14705</name>
</gene>
<evidence type="ECO:0000313" key="11">
    <source>
        <dbReference type="Proteomes" id="UP000663873"/>
    </source>
</evidence>
<reference evidence="9" key="1">
    <citation type="submission" date="2021-02" db="EMBL/GenBank/DDBJ databases">
        <authorList>
            <person name="Nowell W R."/>
        </authorList>
    </citation>
    <scope>NUCLEOTIDE SEQUENCE</scope>
</reference>
<dbReference type="OrthoDB" id="5986372at2759"/>
<name>A0A821E704_9BILA</name>
<dbReference type="PANTHER" id="PTHR45641">
    <property type="entry name" value="TETRATRICOPEPTIDE REPEAT PROTEIN (AFU_ORTHOLOGUE AFUA_6G03870)"/>
    <property type="match status" value="1"/>
</dbReference>
<sequence length="166" mass="18671">MNRLTLYLQKELKSEGGWYAIAHILIRLRKSSQAENLYKILLDKSSSNAERMVCNDALGIVNHDMGDYAKALSSYQQSLEFRKIALPPNHPDLATSYSNIGAMYDVMGDYTKALSSYQKSLEIRKIALPPNHSDLAISYNNIGAVEAIMSEYTNVLVYLQNAFNVE</sequence>
<dbReference type="Proteomes" id="UP000663872">
    <property type="component" value="Unassembled WGS sequence"/>
</dbReference>
<evidence type="ECO:0000313" key="7">
    <source>
        <dbReference type="EMBL" id="CAF4290836.1"/>
    </source>
</evidence>
<dbReference type="PROSITE" id="PS50293">
    <property type="entry name" value="TPR_REGION"/>
    <property type="match status" value="1"/>
</dbReference>
<evidence type="ECO:0008006" key="12">
    <source>
        <dbReference type="Google" id="ProtNLM"/>
    </source>
</evidence>
<dbReference type="AlphaFoldDB" id="A0A821E704"/>
<dbReference type="EMBL" id="CAJOBR010001744">
    <property type="protein sequence ID" value="CAF4632356.1"/>
    <property type="molecule type" value="Genomic_DNA"/>
</dbReference>
<keyword evidence="11" id="KW-1185">Reference proteome</keyword>
<proteinExistence type="predicted"/>
<dbReference type="EMBL" id="CAJOBQ010000198">
    <property type="protein sequence ID" value="CAF4290836.1"/>
    <property type="molecule type" value="Genomic_DNA"/>
</dbReference>
<dbReference type="Pfam" id="PF13424">
    <property type="entry name" value="TPR_12"/>
    <property type="match status" value="1"/>
</dbReference>